<accession>A0ABP0ENT8</accession>
<keyword evidence="14" id="KW-1185">Reference proteome</keyword>
<evidence type="ECO:0000256" key="5">
    <source>
        <dbReference type="ARBA" id="ARBA00022989"/>
    </source>
</evidence>
<evidence type="ECO:0000259" key="12">
    <source>
        <dbReference type="Pfam" id="PF14703"/>
    </source>
</evidence>
<evidence type="ECO:0000259" key="9">
    <source>
        <dbReference type="Pfam" id="PF02714"/>
    </source>
</evidence>
<evidence type="ECO:0000259" key="11">
    <source>
        <dbReference type="Pfam" id="PF13967"/>
    </source>
</evidence>
<evidence type="ECO:0000256" key="8">
    <source>
        <dbReference type="SAM" id="Phobius"/>
    </source>
</evidence>
<proteinExistence type="inferred from homology"/>
<keyword evidence="3" id="KW-0813">Transport</keyword>
<evidence type="ECO:0000256" key="4">
    <source>
        <dbReference type="ARBA" id="ARBA00022692"/>
    </source>
</evidence>
<keyword evidence="4 8" id="KW-0812">Transmembrane</keyword>
<comment type="similarity">
    <text evidence="2">Belongs to the CSC1 (TC 1.A.17) family.</text>
</comment>
<feature type="transmembrane region" description="Helical" evidence="8">
    <location>
        <begin position="514"/>
        <end position="543"/>
    </location>
</feature>
<protein>
    <submittedName>
        <fullName evidence="13">Uncharacterized protein Rsn1p</fullName>
    </submittedName>
</protein>
<dbReference type="InterPro" id="IPR022257">
    <property type="entry name" value="PHM7_ext"/>
</dbReference>
<feature type="transmembrane region" description="Helical" evidence="8">
    <location>
        <begin position="89"/>
        <end position="110"/>
    </location>
</feature>
<feature type="transmembrane region" description="Helical" evidence="8">
    <location>
        <begin position="421"/>
        <end position="445"/>
    </location>
</feature>
<feature type="domain" description="10TM putative phosphate transporter extracellular tail" evidence="10">
    <location>
        <begin position="780"/>
        <end position="867"/>
    </location>
</feature>
<feature type="domain" description="CSC1/OSCA1-like N-terminal transmembrane" evidence="11">
    <location>
        <begin position="11"/>
        <end position="159"/>
    </location>
</feature>
<feature type="transmembrane region" description="Helical" evidence="8">
    <location>
        <begin position="466"/>
        <end position="494"/>
    </location>
</feature>
<name>A0ABP0ENT8_9ASCO</name>
<feature type="transmembrane region" description="Helical" evidence="8">
    <location>
        <begin position="580"/>
        <end position="606"/>
    </location>
</feature>
<evidence type="ECO:0000256" key="6">
    <source>
        <dbReference type="ARBA" id="ARBA00023136"/>
    </source>
</evidence>
<evidence type="ECO:0000259" key="10">
    <source>
        <dbReference type="Pfam" id="PF12621"/>
    </source>
</evidence>
<dbReference type="Pfam" id="PF13967">
    <property type="entry name" value="RSN1_TM"/>
    <property type="match status" value="1"/>
</dbReference>
<feature type="domain" description="CSC1/OSCA1-like cytosolic" evidence="12">
    <location>
        <begin position="182"/>
        <end position="360"/>
    </location>
</feature>
<dbReference type="Pfam" id="PF12621">
    <property type="entry name" value="PHM7_ext"/>
    <property type="match status" value="1"/>
</dbReference>
<dbReference type="Pfam" id="PF02714">
    <property type="entry name" value="RSN1_7TM"/>
    <property type="match status" value="1"/>
</dbReference>
<sequence>MASSTATSTSAVISTLVANLILFGVFIACFLILRLRFKRIYSPKSSFDLVPEEKKPEPLPKDPFRWIFILLTKPHSFIIQQAGLDGYFFLRYLLVLACVFLGGIATYAVLLPINAVRGNNNTGFDQLSISNVSDSGRYYAHVFIGWVFYGTVVFVIYRELFFFNSLRSAVLSSPKYAKSLESRTVLFQCVPDILLDEKQFFKLFNGVKRIYVTRTWRKLSNKVRQRQALATKLETAQNKLLKNAVKAKLKADKNNTVIEPANDINSYVPESKRPRHRPDGMFSKKVDTIEYCLAKIKELDVEVTAMQKKYRSAKPKNSVFVEFEDQYHAQVAYQSVIHHNPLRMSPAYTGLAPADIKWSNLRIFWWEKMSRRFIAASIICVVIILWAIPVAFVGVISNLTYLTNLKAFHWLRFIYNMPKALLGLITGLLPTILLSLLMLILPMFIRGMAQVAGAPSVQQVELFTQNAYFGFLIVNVFLVTTISSSATSTVTQIIEEPQKALNILAQGLPRASNFFISYLILQGLSIAGGSLFQVVGLFLYYILGYILDGTVRKKWARFSGLGTVAWGTTFPIYTNLACIALAYSVISPLILIFATVAFILVYIAFSHNITYCFIEAPDSRGMHYPRALFQTFTGIYLGQICMLGIFVVGKGWGPIVLQIIGMFVTVFSHIHMNAAFDHLLKVMPIDCMKAMDGVSKTASFEGTSEYQAKVLDRKRKSKSVKQLRRLENELHEEKMAQKQVKEELLNEENDESYEEDHQIVPLLADRDNKTTESTNPLVRFIRPDVYLNYRHVKTMLPAQYNIEPSLDDDRHAYDEPVISAKLPTLWIPKDPMGLSTIEIEKMSSVIKASDDNASFDAKGRIICLGPPE</sequence>
<dbReference type="InterPro" id="IPR045122">
    <property type="entry name" value="Csc1-like"/>
</dbReference>
<feature type="transmembrane region" description="Helical" evidence="8">
    <location>
        <begin position="138"/>
        <end position="157"/>
    </location>
</feature>
<keyword evidence="6 8" id="KW-0472">Membrane</keyword>
<dbReference type="PANTHER" id="PTHR13018">
    <property type="entry name" value="PROBABLE MEMBRANE PROTEIN DUF221-RELATED"/>
    <property type="match status" value="1"/>
</dbReference>
<keyword evidence="5 8" id="KW-1133">Transmembrane helix</keyword>
<dbReference type="Pfam" id="PF14703">
    <property type="entry name" value="PHM7_cyt"/>
    <property type="match status" value="1"/>
</dbReference>
<feature type="transmembrane region" description="Helical" evidence="8">
    <location>
        <begin position="555"/>
        <end position="574"/>
    </location>
</feature>
<dbReference type="InterPro" id="IPR032880">
    <property type="entry name" value="CSC1/OSCA1-like_N"/>
</dbReference>
<evidence type="ECO:0000256" key="7">
    <source>
        <dbReference type="SAM" id="Coils"/>
    </source>
</evidence>
<reference evidence="13 14" key="1">
    <citation type="submission" date="2024-01" db="EMBL/GenBank/DDBJ databases">
        <authorList>
            <consortium name="Genoscope - CEA"/>
            <person name="William W."/>
        </authorList>
    </citation>
    <scope>NUCLEOTIDE SEQUENCE [LARGE SCALE GENOMIC DNA]</scope>
    <source>
        <strain evidence="13 14">29B2s-10</strain>
    </source>
</reference>
<gene>
    <name evidence="13" type="primary">RSN1</name>
    <name evidence="13" type="ORF">CAAN4_H11188</name>
</gene>
<evidence type="ECO:0000256" key="3">
    <source>
        <dbReference type="ARBA" id="ARBA00022448"/>
    </source>
</evidence>
<feature type="transmembrane region" description="Helical" evidence="8">
    <location>
        <begin position="12"/>
        <end position="33"/>
    </location>
</feature>
<comment type="subcellular location">
    <subcellularLocation>
        <location evidence="1">Membrane</location>
        <topology evidence="1">Multi-pass membrane protein</topology>
    </subcellularLocation>
</comment>
<dbReference type="PANTHER" id="PTHR13018:SF26">
    <property type="entry name" value="DOMAIN PROTEIN, PUTATIVE (AFU_ORTHOLOGUE AFUA_5G10920)-RELATED"/>
    <property type="match status" value="1"/>
</dbReference>
<dbReference type="InterPro" id="IPR027815">
    <property type="entry name" value="CSC1/OSCA1-like_cyt"/>
</dbReference>
<feature type="transmembrane region" description="Helical" evidence="8">
    <location>
        <begin position="373"/>
        <end position="401"/>
    </location>
</feature>
<feature type="transmembrane region" description="Helical" evidence="8">
    <location>
        <begin position="627"/>
        <end position="649"/>
    </location>
</feature>
<dbReference type="Proteomes" id="UP001497600">
    <property type="component" value="Chromosome H"/>
</dbReference>
<feature type="domain" description="CSC1/OSCA1-like 7TM region" evidence="9">
    <location>
        <begin position="371"/>
        <end position="646"/>
    </location>
</feature>
<dbReference type="InterPro" id="IPR003864">
    <property type="entry name" value="CSC1/OSCA1-like_7TM"/>
</dbReference>
<evidence type="ECO:0000313" key="13">
    <source>
        <dbReference type="EMBL" id="CAK7921191.1"/>
    </source>
</evidence>
<evidence type="ECO:0000313" key="14">
    <source>
        <dbReference type="Proteomes" id="UP001497600"/>
    </source>
</evidence>
<feature type="coiled-coil region" evidence="7">
    <location>
        <begin position="716"/>
        <end position="751"/>
    </location>
</feature>
<organism evidence="13 14">
    <name type="scientific">[Candida] anglica</name>
    <dbReference type="NCBI Taxonomy" id="148631"/>
    <lineage>
        <taxon>Eukaryota</taxon>
        <taxon>Fungi</taxon>
        <taxon>Dikarya</taxon>
        <taxon>Ascomycota</taxon>
        <taxon>Saccharomycotina</taxon>
        <taxon>Pichiomycetes</taxon>
        <taxon>Debaryomycetaceae</taxon>
        <taxon>Kurtzmaniella</taxon>
    </lineage>
</organism>
<feature type="transmembrane region" description="Helical" evidence="8">
    <location>
        <begin position="655"/>
        <end position="676"/>
    </location>
</feature>
<evidence type="ECO:0000256" key="1">
    <source>
        <dbReference type="ARBA" id="ARBA00004141"/>
    </source>
</evidence>
<dbReference type="EMBL" id="OZ004260">
    <property type="protein sequence ID" value="CAK7921191.1"/>
    <property type="molecule type" value="Genomic_DNA"/>
</dbReference>
<keyword evidence="7" id="KW-0175">Coiled coil</keyword>
<evidence type="ECO:0000256" key="2">
    <source>
        <dbReference type="ARBA" id="ARBA00007779"/>
    </source>
</evidence>